<proteinExistence type="predicted"/>
<dbReference type="PANTHER" id="PTHR12138">
    <property type="entry name" value="PRIMATE-EXPANDED PROTEIN FAMILY"/>
    <property type="match status" value="1"/>
</dbReference>
<keyword evidence="3" id="KW-1185">Reference proteome</keyword>
<organism evidence="2 3">
    <name type="scientific">Papio anubis</name>
    <name type="common">Olive baboon</name>
    <dbReference type="NCBI Taxonomy" id="9555"/>
    <lineage>
        <taxon>Eukaryota</taxon>
        <taxon>Metazoa</taxon>
        <taxon>Chordata</taxon>
        <taxon>Craniata</taxon>
        <taxon>Vertebrata</taxon>
        <taxon>Euteleostomi</taxon>
        <taxon>Mammalia</taxon>
        <taxon>Eutheria</taxon>
        <taxon>Euarchontoglires</taxon>
        <taxon>Primates</taxon>
        <taxon>Haplorrhini</taxon>
        <taxon>Catarrhini</taxon>
        <taxon>Cercopithecidae</taxon>
        <taxon>Cercopithecinae</taxon>
        <taxon>Papio</taxon>
    </lineage>
</organism>
<reference evidence="2" key="2">
    <citation type="submission" date="2025-08" db="UniProtKB">
        <authorList>
            <consortium name="Ensembl"/>
        </authorList>
    </citation>
    <scope>IDENTIFICATION</scope>
</reference>
<feature type="region of interest" description="Disordered" evidence="1">
    <location>
        <begin position="1"/>
        <end position="35"/>
    </location>
</feature>
<dbReference type="GeneTree" id="ENSGT00940000166898"/>
<evidence type="ECO:0000313" key="2">
    <source>
        <dbReference type="Ensembl" id="ENSPANP00000058526.1"/>
    </source>
</evidence>
<dbReference type="PANTHER" id="PTHR12138:SF157">
    <property type="entry name" value="SECRETED PROTEIN"/>
    <property type="match status" value="1"/>
</dbReference>
<protein>
    <submittedName>
        <fullName evidence="2">Uncharacterized protein</fullName>
    </submittedName>
</protein>
<evidence type="ECO:0000313" key="3">
    <source>
        <dbReference type="Proteomes" id="UP000028761"/>
    </source>
</evidence>
<reference evidence="2 3" key="1">
    <citation type="submission" date="2012-03" db="EMBL/GenBank/DDBJ databases">
        <title>Whole Genome Assembly of Papio anubis.</title>
        <authorList>
            <person name="Liu Y.L."/>
            <person name="Abraham K.A."/>
            <person name="Akbar H.A."/>
            <person name="Ali S.A."/>
            <person name="Anosike U.A."/>
            <person name="Aqrawi P.A."/>
            <person name="Arias F.A."/>
            <person name="Attaway T.A."/>
            <person name="Awwad R.A."/>
            <person name="Babu C.B."/>
            <person name="Bandaranaike D.B."/>
            <person name="Battles P.B."/>
            <person name="Bell A.B."/>
            <person name="Beltran B.B."/>
            <person name="Berhane-Mersha D.B."/>
            <person name="Bess C.B."/>
            <person name="Bickham C.B."/>
            <person name="Bolden T.B."/>
            <person name="Carter K.C."/>
            <person name="Chau D.C."/>
            <person name="Chavez A.C."/>
            <person name="Clerc-Blankenburg K.C."/>
            <person name="Coyle M.C."/>
            <person name="Dao M.D."/>
            <person name="Davila M.L.D."/>
            <person name="Davy-Carroll L.D."/>
            <person name="Denson S.D."/>
            <person name="Dinh H.D."/>
            <person name="Fernandez S.F."/>
            <person name="Fernando P.F."/>
            <person name="Forbes L.F."/>
            <person name="Francis C.F."/>
            <person name="Francisco L.F."/>
            <person name="Fu Q.F."/>
            <person name="Garcia-Iii R.G."/>
            <person name="Garrett T.G."/>
            <person name="Gross S.G."/>
            <person name="Gubbala S.G."/>
            <person name="Hirani K.H."/>
            <person name="Hogues M.H."/>
            <person name="Hollins B.H."/>
            <person name="Jackson L.J."/>
            <person name="Javaid M.J."/>
            <person name="Jhangiani S.J."/>
            <person name="Johnson A.J."/>
            <person name="Johnson B.J."/>
            <person name="Jones J.J."/>
            <person name="Joshi V.J."/>
            <person name="Kalu J.K."/>
            <person name="Khan N.K."/>
            <person name="Korchina V.K."/>
            <person name="Kovar C.K."/>
            <person name="Lago L.L."/>
            <person name="Lara F.L."/>
            <person name="Le T.-K.L."/>
            <person name="Lee S.L."/>
            <person name="Legall-Iii F.L."/>
            <person name="Lemon S.L."/>
            <person name="Liu J.L."/>
            <person name="Liu Y.-S.L."/>
            <person name="Liyanage D.L."/>
            <person name="Lopez J.L."/>
            <person name="Lorensuhewa L.L."/>
            <person name="Mata R.M."/>
            <person name="Mathew T.M."/>
            <person name="Mercado C.M."/>
            <person name="Mercado I.M."/>
            <person name="Morales K.M."/>
            <person name="Morgan M.M."/>
            <person name="Munidasa M.M."/>
            <person name="Ngo D.N."/>
            <person name="Nguyen L.N."/>
            <person name="Nguyen T.N."/>
            <person name="Nguyen N.N."/>
            <person name="Obregon M.O."/>
            <person name="Okwuonu G.O."/>
            <person name="Ongeri F.O."/>
            <person name="Onwere C.O."/>
            <person name="Osifeso I.O."/>
            <person name="Parra A.P."/>
            <person name="Patil S.P."/>
            <person name="Perez A.P."/>
            <person name="Perez Y.P."/>
            <person name="Pham C.P."/>
            <person name="Pu L.-L.P."/>
            <person name="Puazo M.P."/>
            <person name="Quiroz J.Q."/>
            <person name="Rouhana J.R."/>
            <person name="Ruiz M.R."/>
            <person name="Ruiz S.-J.R."/>
            <person name="Saada N.S."/>
            <person name="Santibanez J.S."/>
            <person name="Scheel M.S."/>
            <person name="Schneider B.S."/>
            <person name="Simmons D.S."/>
            <person name="Sisson I.S."/>
            <person name="Tang L.-Y.T."/>
            <person name="Thornton R.T."/>
            <person name="Tisius J.T."/>
            <person name="Toledanes G.T."/>
            <person name="Trejos Z.T."/>
            <person name="Usmani K.U."/>
            <person name="Varghese R.V."/>
            <person name="Vattathil S.V."/>
            <person name="Vee V.V."/>
            <person name="Walker D.W."/>
            <person name="Weissenberger G.W."/>
            <person name="White C.W."/>
            <person name="Williams A.W."/>
            <person name="Woodworth J.W."/>
            <person name="Wright R.W."/>
            <person name="Zhu Y.Z."/>
            <person name="Han Y.H."/>
            <person name="Newsham I.N."/>
            <person name="Nazareth L.N."/>
            <person name="Worley K.W."/>
            <person name="Muzny D.M."/>
            <person name="Rogers J.R."/>
            <person name="Gibbs R.G."/>
        </authorList>
    </citation>
    <scope>NUCLEOTIDE SEQUENCE [LARGE SCALE GENOMIC DNA]</scope>
</reference>
<dbReference type="PRINTS" id="PR02045">
    <property type="entry name" value="F138DOMAIN"/>
</dbReference>
<accession>A0A8I5R278</accession>
<dbReference type="AlphaFoldDB" id="A0A8I5R278"/>
<evidence type="ECO:0000256" key="1">
    <source>
        <dbReference type="SAM" id="MobiDB-lite"/>
    </source>
</evidence>
<sequence length="142" mass="15199">LPSPESKIKGPTSTSWISRRTPPNGAHAFPFDRPGKHRCLGKERSGSGFQRWAGGLTKHLNVPFGDGIEAAAGEQDNDLTLSSRLECSGMISAHHSLDFLDSSNPPTSASQVAGTTGVCHHAQLIFHVFCRDGVSLYCPGWS</sequence>
<dbReference type="Ensembl" id="ENSPANT00000068129.1">
    <property type="protein sequence ID" value="ENSPANP00000058526.1"/>
    <property type="gene ID" value="ENSPANG00000042612.1"/>
</dbReference>
<reference evidence="2" key="3">
    <citation type="submission" date="2025-09" db="UniProtKB">
        <authorList>
            <consortium name="Ensembl"/>
        </authorList>
    </citation>
    <scope>IDENTIFICATION</scope>
</reference>
<name>A0A8I5R278_PAPAN</name>
<dbReference type="Proteomes" id="UP000028761">
    <property type="component" value="Chromosome 1"/>
</dbReference>